<dbReference type="InterPro" id="IPR017942">
    <property type="entry name" value="Lipid-bd_serum_glycop_N"/>
</dbReference>
<gene>
    <name evidence="3" type="ORF">JD844_019376</name>
</gene>
<keyword evidence="1" id="KW-0391">Immunity</keyword>
<evidence type="ECO:0000313" key="3">
    <source>
        <dbReference type="EMBL" id="KAH0619340.1"/>
    </source>
</evidence>
<dbReference type="Gene3D" id="3.15.10.10">
    <property type="entry name" value="Bactericidal permeability-increasing protein, domain 1"/>
    <property type="match status" value="1"/>
</dbReference>
<keyword evidence="1" id="KW-1015">Disulfide bond</keyword>
<proteinExistence type="predicted"/>
<name>A0ABQ7SQ02_PHRPL</name>
<keyword evidence="1" id="KW-0399">Innate immunity</keyword>
<dbReference type="SUPFAM" id="SSF55394">
    <property type="entry name" value="Bactericidal permeability-increasing protein, BPI"/>
    <property type="match status" value="1"/>
</dbReference>
<keyword evidence="1" id="KW-0732">Signal</keyword>
<evidence type="ECO:0000259" key="2">
    <source>
        <dbReference type="Pfam" id="PF01273"/>
    </source>
</evidence>
<evidence type="ECO:0000313" key="4">
    <source>
        <dbReference type="Proteomes" id="UP000826234"/>
    </source>
</evidence>
<comment type="subcellular location">
    <subcellularLocation>
        <location evidence="1">Secreted</location>
    </subcellularLocation>
</comment>
<dbReference type="Proteomes" id="UP000826234">
    <property type="component" value="Unassembled WGS sequence"/>
</dbReference>
<dbReference type="Pfam" id="PF01273">
    <property type="entry name" value="LBP_BPI_CETP"/>
    <property type="match status" value="1"/>
</dbReference>
<accession>A0ABQ7SQ02</accession>
<comment type="domain">
    <text evidence="1">The N-terminal region may be exposed to the interior of the granule, whereas the C-terminal portion may be embedded in the membrane. During phagocytosis and degranulation, proteases may be released and activated and cleave BPI at the junction of the N- and C-terminal portions of the molecule, providing controlled release of the N-terminal antibacterial fragment when bacteria are ingested.</text>
</comment>
<dbReference type="PANTHER" id="PTHR10504">
    <property type="entry name" value="BACTERICIDAL PERMEABILITY-INCREASING BPI PROTEIN-RELATED"/>
    <property type="match status" value="1"/>
</dbReference>
<comment type="domain">
    <text evidence="1">The N- and C-terminal barrels adopt an identical fold despite having only 13% of conserved residues.</text>
</comment>
<dbReference type="InterPro" id="IPR017943">
    <property type="entry name" value="Bactericidal_perm-incr_a/b_dom"/>
</dbReference>
<organism evidence="3 4">
    <name type="scientific">Phrynosoma platyrhinos</name>
    <name type="common">Desert horned lizard</name>
    <dbReference type="NCBI Taxonomy" id="52577"/>
    <lineage>
        <taxon>Eukaryota</taxon>
        <taxon>Metazoa</taxon>
        <taxon>Chordata</taxon>
        <taxon>Craniata</taxon>
        <taxon>Vertebrata</taxon>
        <taxon>Euteleostomi</taxon>
        <taxon>Lepidosauria</taxon>
        <taxon>Squamata</taxon>
        <taxon>Bifurcata</taxon>
        <taxon>Unidentata</taxon>
        <taxon>Episquamata</taxon>
        <taxon>Toxicofera</taxon>
        <taxon>Iguania</taxon>
        <taxon>Phrynosomatidae</taxon>
        <taxon>Phrynosomatinae</taxon>
        <taxon>Phrynosoma</taxon>
    </lineage>
</organism>
<keyword evidence="1" id="KW-0964">Secreted</keyword>
<dbReference type="InterPro" id="IPR032942">
    <property type="entry name" value="BPI/LBP/Plunc"/>
</dbReference>
<comment type="caution">
    <text evidence="3">The sequence shown here is derived from an EMBL/GenBank/DDBJ whole genome shotgun (WGS) entry which is preliminary data.</text>
</comment>
<comment type="function">
    <text evidence="1">The cytotoxic action of BPI is limited to many species of Gram-negative bacteria; this specificity may be explained by a strong affinity of the very basic N-terminal half for the negatively charged lipopolysaccharides that are unique to the Gram-negative bacterial outer envelope.</text>
</comment>
<keyword evidence="1" id="KW-0929">Antimicrobial</keyword>
<evidence type="ECO:0000256" key="1">
    <source>
        <dbReference type="RuleBase" id="RU369039"/>
    </source>
</evidence>
<feature type="domain" description="Lipid-binding serum glycoprotein N-terminal" evidence="2">
    <location>
        <begin position="29"/>
        <end position="128"/>
    </location>
</feature>
<sequence length="136" mass="14716">MAWIMNSKVIAKQSQPECLSSPHLQFFFLSSYSLNIHSFQLPSSTIAPIPGTGLKVTISNAFAELTGDWKVKKRWLKDHGSFDLKVEGLDISVGLKLGSDATGRPMATTSDCGAHISDVHVHISGTLGYVDFVPIA</sequence>
<keyword evidence="1" id="KW-0044">Antibiotic</keyword>
<protein>
    <recommendedName>
        <fullName evidence="1">Bactericidal permeability-increasing protein</fullName>
        <shortName evidence="1">BPI</shortName>
    </recommendedName>
</protein>
<dbReference type="EMBL" id="JAIPUX010005289">
    <property type="protein sequence ID" value="KAH0619340.1"/>
    <property type="molecule type" value="Genomic_DNA"/>
</dbReference>
<reference evidence="3 4" key="1">
    <citation type="journal article" date="2022" name="Gigascience">
        <title>A chromosome-level genome assembly and annotation of the desert horned lizard, Phrynosoma platyrhinos, provides insight into chromosomal rearrangements among reptiles.</title>
        <authorList>
            <person name="Koochekian N."/>
            <person name="Ascanio A."/>
            <person name="Farleigh K."/>
            <person name="Card D.C."/>
            <person name="Schield D.R."/>
            <person name="Castoe T.A."/>
            <person name="Jezkova T."/>
        </authorList>
    </citation>
    <scope>NUCLEOTIDE SEQUENCE [LARGE SCALE GENOMIC DNA]</scope>
    <source>
        <strain evidence="3">NK-2021</strain>
    </source>
</reference>
<dbReference type="PANTHER" id="PTHR10504:SF84">
    <property type="entry name" value="BACTERICIDAL PERMEABILITY-INCREASING PROTEIN"/>
    <property type="match status" value="1"/>
</dbReference>
<comment type="subunit">
    <text evidence="1">Monomer. Homodimer; disulfide-linked.</text>
</comment>
<keyword evidence="4" id="KW-1185">Reference proteome</keyword>
<keyword evidence="1" id="KW-0325">Glycoprotein</keyword>